<accession>A0A402BKY2</accession>
<evidence type="ECO:0000313" key="2">
    <source>
        <dbReference type="Proteomes" id="UP000287171"/>
    </source>
</evidence>
<dbReference type="EMBL" id="BIFT01000003">
    <property type="protein sequence ID" value="GCE31992.1"/>
    <property type="molecule type" value="Genomic_DNA"/>
</dbReference>
<sequence>MENMSQAQEHEAQKVLHQIYELLDGAIPSSAEELEEALLADGKKEEWTEEQLKNFKHFCRMMWNT</sequence>
<organism evidence="1 2">
    <name type="scientific">Dictyobacter alpinus</name>
    <dbReference type="NCBI Taxonomy" id="2014873"/>
    <lineage>
        <taxon>Bacteria</taxon>
        <taxon>Bacillati</taxon>
        <taxon>Chloroflexota</taxon>
        <taxon>Ktedonobacteria</taxon>
        <taxon>Ktedonobacterales</taxon>
        <taxon>Dictyobacteraceae</taxon>
        <taxon>Dictyobacter</taxon>
    </lineage>
</organism>
<proteinExistence type="predicted"/>
<keyword evidence="2" id="KW-1185">Reference proteome</keyword>
<dbReference type="Proteomes" id="UP000287171">
    <property type="component" value="Unassembled WGS sequence"/>
</dbReference>
<protein>
    <submittedName>
        <fullName evidence="1">Uncharacterized protein</fullName>
    </submittedName>
</protein>
<gene>
    <name evidence="1" type="ORF">KDA_74760</name>
</gene>
<evidence type="ECO:0000313" key="1">
    <source>
        <dbReference type="EMBL" id="GCE31992.1"/>
    </source>
</evidence>
<reference evidence="2" key="1">
    <citation type="submission" date="2018-12" db="EMBL/GenBank/DDBJ databases">
        <title>Tengunoibacter tsumagoiensis gen. nov., sp. nov., Dictyobacter kobayashii sp. nov., D. alpinus sp. nov., and D. joshuensis sp. nov. and description of Dictyobacteraceae fam. nov. within the order Ktedonobacterales isolated from Tengu-no-mugimeshi.</title>
        <authorList>
            <person name="Wang C.M."/>
            <person name="Zheng Y."/>
            <person name="Sakai Y."/>
            <person name="Toyoda A."/>
            <person name="Minakuchi Y."/>
            <person name="Abe K."/>
            <person name="Yokota A."/>
            <person name="Yabe S."/>
        </authorList>
    </citation>
    <scope>NUCLEOTIDE SEQUENCE [LARGE SCALE GENOMIC DNA]</scope>
    <source>
        <strain evidence="2">Uno16</strain>
    </source>
</reference>
<dbReference type="AlphaFoldDB" id="A0A402BKY2"/>
<name>A0A402BKY2_9CHLR</name>
<comment type="caution">
    <text evidence="1">The sequence shown here is derived from an EMBL/GenBank/DDBJ whole genome shotgun (WGS) entry which is preliminary data.</text>
</comment>